<keyword evidence="4" id="KW-0106">Calcium</keyword>
<proteinExistence type="inferred from homology"/>
<evidence type="ECO:0000256" key="4">
    <source>
        <dbReference type="ARBA" id="ARBA00022837"/>
    </source>
</evidence>
<feature type="domain" description="Sulfatase N-terminal" evidence="6">
    <location>
        <begin position="25"/>
        <end position="345"/>
    </location>
</feature>
<dbReference type="Proteomes" id="UP000600588">
    <property type="component" value="Unassembled WGS sequence"/>
</dbReference>
<dbReference type="PROSITE" id="PS00523">
    <property type="entry name" value="SULFATASE_1"/>
    <property type="match status" value="1"/>
</dbReference>
<feature type="compositionally biased region" description="Basic residues" evidence="5">
    <location>
        <begin position="1"/>
        <end position="11"/>
    </location>
</feature>
<evidence type="ECO:0000313" key="7">
    <source>
        <dbReference type="EMBL" id="MBD0830580.1"/>
    </source>
</evidence>
<dbReference type="InterPro" id="IPR000917">
    <property type="entry name" value="Sulfatase_N"/>
</dbReference>
<dbReference type="GO" id="GO:0004065">
    <property type="term" value="F:arylsulfatase activity"/>
    <property type="evidence" value="ECO:0007669"/>
    <property type="project" value="TreeGrafter"/>
</dbReference>
<accession>A0A8J6U691</accession>
<dbReference type="InterPro" id="IPR050738">
    <property type="entry name" value="Sulfatase"/>
</dbReference>
<dbReference type="SUPFAM" id="SSF53649">
    <property type="entry name" value="Alkaline phosphatase-like"/>
    <property type="match status" value="1"/>
</dbReference>
<reference evidence="7 8" key="1">
    <citation type="submission" date="2020-09" db="EMBL/GenBank/DDBJ databases">
        <title>TT11 complete genome.</title>
        <authorList>
            <person name="Wu Z."/>
        </authorList>
    </citation>
    <scope>NUCLEOTIDE SEQUENCE [LARGE SCALE GENOMIC DNA]</scope>
    <source>
        <strain evidence="7 8">TT11</strain>
    </source>
</reference>
<keyword evidence="2" id="KW-0479">Metal-binding</keyword>
<evidence type="ECO:0000259" key="6">
    <source>
        <dbReference type="Pfam" id="PF00884"/>
    </source>
</evidence>
<evidence type="ECO:0000256" key="5">
    <source>
        <dbReference type="SAM" id="MobiDB-lite"/>
    </source>
</evidence>
<dbReference type="Pfam" id="PF00884">
    <property type="entry name" value="Sulfatase"/>
    <property type="match status" value="1"/>
</dbReference>
<feature type="region of interest" description="Disordered" evidence="5">
    <location>
        <begin position="1"/>
        <end position="21"/>
    </location>
</feature>
<evidence type="ECO:0000313" key="8">
    <source>
        <dbReference type="Proteomes" id="UP000600588"/>
    </source>
</evidence>
<dbReference type="GO" id="GO:0046872">
    <property type="term" value="F:metal ion binding"/>
    <property type="evidence" value="ECO:0007669"/>
    <property type="project" value="UniProtKB-KW"/>
</dbReference>
<dbReference type="PANTHER" id="PTHR42693">
    <property type="entry name" value="ARYLSULFATASE FAMILY MEMBER"/>
    <property type="match status" value="1"/>
</dbReference>
<dbReference type="PANTHER" id="PTHR42693:SF53">
    <property type="entry name" value="ENDO-4-O-SULFATASE"/>
    <property type="match status" value="1"/>
</dbReference>
<sequence length="466" mass="52839">MFSCMKTKHMSKNQDSNSKVEQKQPNLVLILVDDLGYADVGFNGCKDIPTPNIDRIAKNGVKFTNGYVSYSTCGPSRAGLITGRYQDRFGFSRNPLFAPNDPKMGLPLSEETLAEVLKKADYRCIALGKWHLGAEASLRPLKRGFDDFYGFLTGGHQYLPEKWDLENEYQVKSQYEAHRTKLLRNNQRVEEKAYLTDALSREAVSYIEQNKNNPFFMYLAYNAPHAPLQATEKYLNRFDTIQNMKRKTYAAMVSAVDDGVGEVLNRLDELELTDNTIVVFLSDNGGPLTHNGSDNGELRGKKGDLFEGGIRVPFAMQWKGVIPVGITYDKPVISLDIFGTIIAQTKTPITLKHSIDGVNLMPFILGENKCAPHDYLYWKKFDDNSYALREANGNKIVVTPTETMVFNLKNDISEQANLRAFENTTFNNLLKTYSQWDIENIKPVFLGLSDDKEYNKTHPNRFKKPD</sequence>
<evidence type="ECO:0000256" key="2">
    <source>
        <dbReference type="ARBA" id="ARBA00022723"/>
    </source>
</evidence>
<keyword evidence="8" id="KW-1185">Reference proteome</keyword>
<organism evidence="7 8">
    <name type="scientific">Aestuariibaculum sediminum</name>
    <dbReference type="NCBI Taxonomy" id="2770637"/>
    <lineage>
        <taxon>Bacteria</taxon>
        <taxon>Pseudomonadati</taxon>
        <taxon>Bacteroidota</taxon>
        <taxon>Flavobacteriia</taxon>
        <taxon>Flavobacteriales</taxon>
        <taxon>Flavobacteriaceae</taxon>
    </lineage>
</organism>
<comment type="similarity">
    <text evidence="1">Belongs to the sulfatase family.</text>
</comment>
<comment type="caution">
    <text evidence="7">The sequence shown here is derived from an EMBL/GenBank/DDBJ whole genome shotgun (WGS) entry which is preliminary data.</text>
</comment>
<dbReference type="InterPro" id="IPR024607">
    <property type="entry name" value="Sulfatase_CS"/>
</dbReference>
<evidence type="ECO:0000256" key="3">
    <source>
        <dbReference type="ARBA" id="ARBA00022801"/>
    </source>
</evidence>
<dbReference type="InterPro" id="IPR017850">
    <property type="entry name" value="Alkaline_phosphatase_core_sf"/>
</dbReference>
<dbReference type="AlphaFoldDB" id="A0A8J6U691"/>
<evidence type="ECO:0000256" key="1">
    <source>
        <dbReference type="ARBA" id="ARBA00008779"/>
    </source>
</evidence>
<keyword evidence="3 7" id="KW-0378">Hydrolase</keyword>
<dbReference type="Gene3D" id="3.40.720.10">
    <property type="entry name" value="Alkaline Phosphatase, subunit A"/>
    <property type="match status" value="1"/>
</dbReference>
<name>A0A8J6U691_9FLAO</name>
<gene>
    <name evidence="7" type="ORF">ICJ83_00405</name>
</gene>
<protein>
    <submittedName>
        <fullName evidence="7">Sulfatase-like hydrolase/transferase</fullName>
    </submittedName>
</protein>
<dbReference type="EMBL" id="JACVXB010000001">
    <property type="protein sequence ID" value="MBD0830580.1"/>
    <property type="molecule type" value="Genomic_DNA"/>
</dbReference>